<feature type="compositionally biased region" description="Basic and acidic residues" evidence="1">
    <location>
        <begin position="94"/>
        <end position="105"/>
    </location>
</feature>
<feature type="region of interest" description="Disordered" evidence="1">
    <location>
        <begin position="84"/>
        <end position="146"/>
    </location>
</feature>
<dbReference type="AlphaFoldDB" id="A0A9P4IFQ2"/>
<dbReference type="OrthoDB" id="410701at2759"/>
<proteinExistence type="predicted"/>
<dbReference type="Proteomes" id="UP000799772">
    <property type="component" value="Unassembled WGS sequence"/>
</dbReference>
<name>A0A9P4IFQ2_9PEZI</name>
<keyword evidence="2" id="KW-0732">Signal</keyword>
<sequence length="1179" mass="133786">MANCSLQFVFLSLSNLLGRELTSDKQHAPRFQALSASQWRFYSLPVVRPLAMNGALSGERGAKERHILQIDELHDQSRLLNTGKDGYSWSKNSHVGEERTIDRQRAPVGFRRTNLRESVDKSFGSTASHKEKDHANQRRDESDSVSWDNFDNDFLEDFIPGVNSTDARLPPTDSAASATSTDHPSPTNEPALVGTVSSRTRQRQRPSPSTHLINALRLTDNHHVLPLATTRQDLSYRNARKANALPIEGHRPSELHFQVRDSRRTISLQSILAKHIMSMHSNELSNNPIDFMSLPHYLKHESFSDEETRYLECRGYLVDDLSRWAAVLVAKNLPKALESFSGSSENDMSKTHQRLPLFLFLFLLRRVHVNALSLQLLLKHAWAILGASSPATTDKRSSYEAGKDDSFHQDALSEFEINETLHNETSISDQTVFIMFVRLSRHARKVWPSALINISSIVATYLRQHHSSAGLFAEQAAERASRLTLFYNRALSLLAFPASIRPFASSIFQEQAQFNLLRAMTEQLPPLAVTQEGYRGVARVQLARNKTDRERDWSSLQAKSWPPWKENRTGLDEGKDLEYGLSRAGHSIRRMMEAGYADESWENVARLFTGWDTDQSPTVQTRHLLPTNEQKEEMLWAARITTTRTAREAWACFESFKDSGAPPSEIVYREMVKRLLLVHKTTLKAITQKEIKTTESAREQDLDEELRGQDADEEEYTEWKPFAALPGEAIEPFPDPISPQELTYTRTDPPGPDALFQRMLDEGIDPSGQTRAILAKHANSVEQAVRFLEANSALGKREAEILLSSNEEDIADLQQLPLSRFSAFVSVLSRFQSCPVYFGASRSHEYQRWSHILPGWSLRWDSLAVHALRLVMIRKPIHRKPWYNVLRALAHPGVRIVHLAPGSVVGTNTLVAWKLMRSILSAMQSTGVGLDTEGFRYISNGIENAALSSLIIQSKGGEEGWRKYEKEKAHRQHLKDAGFTTSKRSLSSSTFAEANQVLDKSSQFLRVLFQSIVFGSRRGDNGMNPSAQPRPDLPYIPHLLSIPNSAELHAFVRALGMLGDHEGIWSLVQWMVENKDDLWIQVKEEINGRTRWRRLLTAIRVFLEYPHLDTRVREFKVPSEMKPASPDLMALVRAKLMSIEEWGGWPTAQEVRKYVWTGLRQDPPQKNATVWKVISMNKS</sequence>
<comment type="caution">
    <text evidence="3">The sequence shown here is derived from an EMBL/GenBank/DDBJ whole genome shotgun (WGS) entry which is preliminary data.</text>
</comment>
<accession>A0A9P4IFQ2</accession>
<keyword evidence="4" id="KW-1185">Reference proteome</keyword>
<evidence type="ECO:0000313" key="4">
    <source>
        <dbReference type="Proteomes" id="UP000799772"/>
    </source>
</evidence>
<reference evidence="3" key="1">
    <citation type="journal article" date="2020" name="Stud. Mycol.">
        <title>101 Dothideomycetes genomes: a test case for predicting lifestyles and emergence of pathogens.</title>
        <authorList>
            <person name="Haridas S."/>
            <person name="Albert R."/>
            <person name="Binder M."/>
            <person name="Bloem J."/>
            <person name="Labutti K."/>
            <person name="Salamov A."/>
            <person name="Andreopoulos B."/>
            <person name="Baker S."/>
            <person name="Barry K."/>
            <person name="Bills G."/>
            <person name="Bluhm B."/>
            <person name="Cannon C."/>
            <person name="Castanera R."/>
            <person name="Culley D."/>
            <person name="Daum C."/>
            <person name="Ezra D."/>
            <person name="Gonzalez J."/>
            <person name="Henrissat B."/>
            <person name="Kuo A."/>
            <person name="Liang C."/>
            <person name="Lipzen A."/>
            <person name="Lutzoni F."/>
            <person name="Magnuson J."/>
            <person name="Mondo S."/>
            <person name="Nolan M."/>
            <person name="Ohm R."/>
            <person name="Pangilinan J."/>
            <person name="Park H.-J."/>
            <person name="Ramirez L."/>
            <person name="Alfaro M."/>
            <person name="Sun H."/>
            <person name="Tritt A."/>
            <person name="Yoshinaga Y."/>
            <person name="Zwiers L.-H."/>
            <person name="Turgeon B."/>
            <person name="Goodwin S."/>
            <person name="Spatafora J."/>
            <person name="Crous P."/>
            <person name="Grigoriev I."/>
        </authorList>
    </citation>
    <scope>NUCLEOTIDE SEQUENCE</scope>
    <source>
        <strain evidence="3">CBS 133067</strain>
    </source>
</reference>
<feature type="region of interest" description="Disordered" evidence="1">
    <location>
        <begin position="161"/>
        <end position="210"/>
    </location>
</feature>
<protein>
    <recommendedName>
        <fullName evidence="5">UBA domain-containing protein</fullName>
    </recommendedName>
</protein>
<evidence type="ECO:0000313" key="3">
    <source>
        <dbReference type="EMBL" id="KAF2100109.1"/>
    </source>
</evidence>
<evidence type="ECO:0008006" key="5">
    <source>
        <dbReference type="Google" id="ProtNLM"/>
    </source>
</evidence>
<feature type="signal peptide" evidence="2">
    <location>
        <begin position="1"/>
        <end position="18"/>
    </location>
</feature>
<feature type="compositionally biased region" description="Polar residues" evidence="1">
    <location>
        <begin position="174"/>
        <end position="188"/>
    </location>
</feature>
<feature type="compositionally biased region" description="Basic and acidic residues" evidence="1">
    <location>
        <begin position="128"/>
        <end position="142"/>
    </location>
</feature>
<evidence type="ECO:0000256" key="1">
    <source>
        <dbReference type="SAM" id="MobiDB-lite"/>
    </source>
</evidence>
<organism evidence="3 4">
    <name type="scientific">Rhizodiscina lignyota</name>
    <dbReference type="NCBI Taxonomy" id="1504668"/>
    <lineage>
        <taxon>Eukaryota</taxon>
        <taxon>Fungi</taxon>
        <taxon>Dikarya</taxon>
        <taxon>Ascomycota</taxon>
        <taxon>Pezizomycotina</taxon>
        <taxon>Dothideomycetes</taxon>
        <taxon>Pleosporomycetidae</taxon>
        <taxon>Aulographales</taxon>
        <taxon>Rhizodiscinaceae</taxon>
        <taxon>Rhizodiscina</taxon>
    </lineage>
</organism>
<feature type="chain" id="PRO_5040178029" description="UBA domain-containing protein" evidence="2">
    <location>
        <begin position="19"/>
        <end position="1179"/>
    </location>
</feature>
<feature type="compositionally biased region" description="Basic and acidic residues" evidence="1">
    <location>
        <begin position="695"/>
        <end position="710"/>
    </location>
</feature>
<feature type="region of interest" description="Disordered" evidence="1">
    <location>
        <begin position="695"/>
        <end position="715"/>
    </location>
</feature>
<evidence type="ECO:0000256" key="2">
    <source>
        <dbReference type="SAM" id="SignalP"/>
    </source>
</evidence>
<dbReference type="EMBL" id="ML978125">
    <property type="protein sequence ID" value="KAF2100109.1"/>
    <property type="molecule type" value="Genomic_DNA"/>
</dbReference>
<gene>
    <name evidence="3" type="ORF">NA57DRAFT_75611</name>
</gene>